<sequence length="74" mass="8335">MGVRGSPTGRPEEKRVVGMPRNAKNWKNEASGGPDRPPGRKKGCRGVPMDKKIRKTMFRDAPTGKKLEKQRFSR</sequence>
<name>A0A0S2KIR8_9BACT</name>
<proteinExistence type="predicted"/>
<dbReference type="EMBL" id="CP013195">
    <property type="protein sequence ID" value="ALO48160.1"/>
    <property type="molecule type" value="Genomic_DNA"/>
</dbReference>
<evidence type="ECO:0000313" key="2">
    <source>
        <dbReference type="EMBL" id="ALO48160.1"/>
    </source>
</evidence>
<accession>A0A0S2KIR8</accession>
<reference evidence="3" key="1">
    <citation type="submission" date="2015-11" db="EMBL/GenBank/DDBJ databases">
        <authorList>
            <person name="Holder M.E."/>
            <person name="Ajami N.J."/>
            <person name="Petrosino J.F."/>
        </authorList>
    </citation>
    <scope>NUCLEOTIDE SEQUENCE [LARGE SCALE GENOMIC DNA]</scope>
    <source>
        <strain evidence="3">F0113</strain>
    </source>
</reference>
<organism evidence="2 3">
    <name type="scientific">Hoylesella enoeca</name>
    <dbReference type="NCBI Taxonomy" id="76123"/>
    <lineage>
        <taxon>Bacteria</taxon>
        <taxon>Pseudomonadati</taxon>
        <taxon>Bacteroidota</taxon>
        <taxon>Bacteroidia</taxon>
        <taxon>Bacteroidales</taxon>
        <taxon>Prevotellaceae</taxon>
        <taxon>Hoylesella</taxon>
    </lineage>
</organism>
<protein>
    <submittedName>
        <fullName evidence="2">Uncharacterized protein</fullName>
    </submittedName>
</protein>
<evidence type="ECO:0000313" key="3">
    <source>
        <dbReference type="Proteomes" id="UP000056252"/>
    </source>
</evidence>
<feature type="region of interest" description="Disordered" evidence="1">
    <location>
        <begin position="1"/>
        <end position="53"/>
    </location>
</feature>
<dbReference type="KEGG" id="peo:AS203_02880"/>
<dbReference type="AlphaFoldDB" id="A0A0S2KIR8"/>
<gene>
    <name evidence="2" type="ORF">AS203_02880</name>
</gene>
<dbReference type="Proteomes" id="UP000056252">
    <property type="component" value="Chromosome"/>
</dbReference>
<keyword evidence="3" id="KW-1185">Reference proteome</keyword>
<evidence type="ECO:0000256" key="1">
    <source>
        <dbReference type="SAM" id="MobiDB-lite"/>
    </source>
</evidence>